<organism evidence="1 2">
    <name type="scientific">Jeotgalibacillus malaysiensis</name>
    <dbReference type="NCBI Taxonomy" id="1508404"/>
    <lineage>
        <taxon>Bacteria</taxon>
        <taxon>Bacillati</taxon>
        <taxon>Bacillota</taxon>
        <taxon>Bacilli</taxon>
        <taxon>Bacillales</taxon>
        <taxon>Caryophanaceae</taxon>
        <taxon>Jeotgalibacillus</taxon>
    </lineage>
</organism>
<dbReference type="EMBL" id="CP009416">
    <property type="protein sequence ID" value="AJD89574.1"/>
    <property type="molecule type" value="Genomic_DNA"/>
</dbReference>
<dbReference type="KEGG" id="jeo:JMA_02570"/>
<dbReference type="Proteomes" id="UP000031449">
    <property type="component" value="Chromosome"/>
</dbReference>
<proteinExistence type="predicted"/>
<dbReference type="BioCyc" id="JESP1508404:G14D9-9474-MONOMER"/>
<dbReference type="HOGENOM" id="CLU_3234715_0_0_9"/>
<gene>
    <name evidence="1" type="ORF">JMA_02570</name>
</gene>
<evidence type="ECO:0000313" key="1">
    <source>
        <dbReference type="EMBL" id="AJD89574.1"/>
    </source>
</evidence>
<dbReference type="AlphaFoldDB" id="A0A0B5ANJ5"/>
<protein>
    <submittedName>
        <fullName evidence="1">Uncharacterized protein</fullName>
    </submittedName>
</protein>
<sequence length="43" mass="5377">MFKWDRHFEENGKPNVIQVCKDFQCRLIMIKNQADQERFIKEY</sequence>
<dbReference type="STRING" id="1508404.JMA_02570"/>
<evidence type="ECO:0000313" key="2">
    <source>
        <dbReference type="Proteomes" id="UP000031449"/>
    </source>
</evidence>
<reference evidence="1 2" key="1">
    <citation type="submission" date="2014-08" db="EMBL/GenBank/DDBJ databases">
        <title>Complete genome of a marine bacteria Jeotgalibacillus malaysiensis.</title>
        <authorList>
            <person name="Yaakop A.S."/>
            <person name="Chan K.-G."/>
            <person name="Goh K.M."/>
        </authorList>
    </citation>
    <scope>NUCLEOTIDE SEQUENCE [LARGE SCALE GENOMIC DNA]</scope>
    <source>
        <strain evidence="1 2">D5</strain>
    </source>
</reference>
<name>A0A0B5ANJ5_9BACL</name>
<keyword evidence="2" id="KW-1185">Reference proteome</keyword>
<accession>A0A0B5ANJ5</accession>